<accession>A0A5A9YX61</accession>
<organism evidence="1 2">
    <name type="scientific">Aquicoccus porphyridii</name>
    <dbReference type="NCBI Taxonomy" id="1852029"/>
    <lineage>
        <taxon>Bacteria</taxon>
        <taxon>Pseudomonadati</taxon>
        <taxon>Pseudomonadota</taxon>
        <taxon>Alphaproteobacteria</taxon>
        <taxon>Rhodobacterales</taxon>
        <taxon>Paracoccaceae</taxon>
        <taxon>Aquicoccus</taxon>
    </lineage>
</organism>
<evidence type="ECO:0008006" key="3">
    <source>
        <dbReference type="Google" id="ProtNLM"/>
    </source>
</evidence>
<dbReference type="AlphaFoldDB" id="A0A5A9YX61"/>
<dbReference type="EMBL" id="VINQ01000039">
    <property type="protein sequence ID" value="KAA0909478.1"/>
    <property type="molecule type" value="Genomic_DNA"/>
</dbReference>
<keyword evidence="2" id="KW-1185">Reference proteome</keyword>
<comment type="caution">
    <text evidence="1">The sequence shown here is derived from an EMBL/GenBank/DDBJ whole genome shotgun (WGS) entry which is preliminary data.</text>
</comment>
<name>A0A5A9YX61_9RHOB</name>
<evidence type="ECO:0000313" key="1">
    <source>
        <dbReference type="EMBL" id="KAA0909478.1"/>
    </source>
</evidence>
<reference evidence="1 2" key="1">
    <citation type="submission" date="2019-07" db="EMBL/GenBank/DDBJ databases">
        <title>Aquicoccus porphyridii gen. nov., sp. nov., isolated from a small marine red alga, Porphyridium marinum.</title>
        <authorList>
            <person name="Liu L."/>
        </authorList>
    </citation>
    <scope>NUCLEOTIDE SEQUENCE [LARGE SCALE GENOMIC DNA]</scope>
    <source>
        <strain evidence="1 2">L1 8-17</strain>
    </source>
</reference>
<proteinExistence type="predicted"/>
<evidence type="ECO:0000313" key="2">
    <source>
        <dbReference type="Proteomes" id="UP000325291"/>
    </source>
</evidence>
<dbReference type="Proteomes" id="UP000325291">
    <property type="component" value="Unassembled WGS sequence"/>
</dbReference>
<dbReference type="RefSeq" id="WP_149187103.1">
    <property type="nucleotide sequence ID" value="NZ_VINQ01000039.1"/>
</dbReference>
<gene>
    <name evidence="1" type="ORF">FLO80_21450</name>
</gene>
<protein>
    <recommendedName>
        <fullName evidence="3">MAE-28990/MAE-18760-like HEPN domain-containing protein</fullName>
    </recommendedName>
</protein>
<sequence length="219" mass="25519">MWKAMLNSVKDEGVFDNNELGLFKWYADETEKVIKEMQKEELRWIQEQEGAGAAFSDVDDGGLIPVEYYSDRMRYSHVIYLTTLLERYLASASGRLNAILDRSLVFQPNDLQGDKWDKHRKFLEKYGQCKFPSDAWKALRTLIFVRNILVHENGDASSIKKNDLDRIKKCPGLDVAHGEVIVKYAYIEHCLSSFGYFVKHIERLIEQSYERGDRPRTVK</sequence>